<dbReference type="Proteomes" id="UP001206925">
    <property type="component" value="Unassembled WGS sequence"/>
</dbReference>
<feature type="coiled-coil region" evidence="3">
    <location>
        <begin position="376"/>
        <end position="403"/>
    </location>
</feature>
<feature type="compositionally biased region" description="Pro residues" evidence="4">
    <location>
        <begin position="1"/>
        <end position="64"/>
    </location>
</feature>
<dbReference type="Pfam" id="PF02181">
    <property type="entry name" value="FH2"/>
    <property type="match status" value="1"/>
</dbReference>
<dbReference type="SMART" id="SM00498">
    <property type="entry name" value="FH2"/>
    <property type="match status" value="1"/>
</dbReference>
<reference evidence="6" key="1">
    <citation type="submission" date="2022-06" db="EMBL/GenBank/DDBJ databases">
        <title>Uncovering the hologenomic basis of an extraordinary plant invasion.</title>
        <authorList>
            <person name="Bieker V.C."/>
            <person name="Martin M.D."/>
            <person name="Gilbert T."/>
            <person name="Hodgins K."/>
            <person name="Battlay P."/>
            <person name="Petersen B."/>
            <person name="Wilson J."/>
        </authorList>
    </citation>
    <scope>NUCLEOTIDE SEQUENCE</scope>
    <source>
        <strain evidence="6">AA19_3_7</strain>
        <tissue evidence="6">Leaf</tissue>
    </source>
</reference>
<dbReference type="EMBL" id="JAMZMK010007362">
    <property type="protein sequence ID" value="KAI7745090.1"/>
    <property type="molecule type" value="Genomic_DNA"/>
</dbReference>
<feature type="region of interest" description="Disordered" evidence="4">
    <location>
        <begin position="1"/>
        <end position="110"/>
    </location>
</feature>
<evidence type="ECO:0000256" key="2">
    <source>
        <dbReference type="RuleBase" id="RU361260"/>
    </source>
</evidence>
<dbReference type="InterPro" id="IPR051144">
    <property type="entry name" value="Formin_homology_domain"/>
</dbReference>
<evidence type="ECO:0000313" key="6">
    <source>
        <dbReference type="EMBL" id="KAI7745090.1"/>
    </source>
</evidence>
<comment type="similarity">
    <text evidence="1">Belongs to the formin-like family. Class-II subfamily.</text>
</comment>
<evidence type="ECO:0000259" key="5">
    <source>
        <dbReference type="PROSITE" id="PS51444"/>
    </source>
</evidence>
<keyword evidence="3" id="KW-0175">Coiled coil</keyword>
<comment type="caution">
    <text evidence="6">The sequence shown here is derived from an EMBL/GenBank/DDBJ whole genome shotgun (WGS) entry which is preliminary data.</text>
</comment>
<dbReference type="Gene3D" id="1.20.58.2220">
    <property type="entry name" value="Formin, FH2 domain"/>
    <property type="match status" value="1"/>
</dbReference>
<dbReference type="PANTHER" id="PTHR45733:SF17">
    <property type="entry name" value="FORMIN-LIKE PROTEIN 14"/>
    <property type="match status" value="1"/>
</dbReference>
<dbReference type="InterPro" id="IPR015425">
    <property type="entry name" value="FH2_Formin"/>
</dbReference>
<evidence type="ECO:0000256" key="1">
    <source>
        <dbReference type="ARBA" id="ARBA00006468"/>
    </source>
</evidence>
<dbReference type="FunFam" id="1.20.58.2220:FF:000020">
    <property type="entry name" value="Formin-like protein"/>
    <property type="match status" value="1"/>
</dbReference>
<feature type="compositionally biased region" description="Polar residues" evidence="4">
    <location>
        <begin position="146"/>
        <end position="158"/>
    </location>
</feature>
<evidence type="ECO:0000313" key="7">
    <source>
        <dbReference type="Proteomes" id="UP001206925"/>
    </source>
</evidence>
<dbReference type="InterPro" id="IPR042201">
    <property type="entry name" value="FH2_Formin_sf"/>
</dbReference>
<organism evidence="6 7">
    <name type="scientific">Ambrosia artemisiifolia</name>
    <name type="common">Common ragweed</name>
    <dbReference type="NCBI Taxonomy" id="4212"/>
    <lineage>
        <taxon>Eukaryota</taxon>
        <taxon>Viridiplantae</taxon>
        <taxon>Streptophyta</taxon>
        <taxon>Embryophyta</taxon>
        <taxon>Tracheophyta</taxon>
        <taxon>Spermatophyta</taxon>
        <taxon>Magnoliopsida</taxon>
        <taxon>eudicotyledons</taxon>
        <taxon>Gunneridae</taxon>
        <taxon>Pentapetalae</taxon>
        <taxon>asterids</taxon>
        <taxon>campanulids</taxon>
        <taxon>Asterales</taxon>
        <taxon>Asteraceae</taxon>
        <taxon>Asteroideae</taxon>
        <taxon>Heliantheae alliance</taxon>
        <taxon>Heliantheae</taxon>
        <taxon>Ambrosia</taxon>
    </lineage>
</organism>
<evidence type="ECO:0000256" key="3">
    <source>
        <dbReference type="SAM" id="Coils"/>
    </source>
</evidence>
<evidence type="ECO:0000256" key="4">
    <source>
        <dbReference type="SAM" id="MobiDB-lite"/>
    </source>
</evidence>
<keyword evidence="7" id="KW-1185">Reference proteome</keyword>
<name>A0AAD5GJG0_AMBAR</name>
<dbReference type="PANTHER" id="PTHR45733">
    <property type="entry name" value="FORMIN-J"/>
    <property type="match status" value="1"/>
</dbReference>
<feature type="compositionally biased region" description="Polar residues" evidence="4">
    <location>
        <begin position="68"/>
        <end position="77"/>
    </location>
</feature>
<dbReference type="PROSITE" id="PS51444">
    <property type="entry name" value="FH2"/>
    <property type="match status" value="1"/>
</dbReference>
<protein>
    <recommendedName>
        <fullName evidence="2">Formin-like protein</fullName>
    </recommendedName>
</protein>
<dbReference type="AlphaFoldDB" id="A0AAD5GJG0"/>
<feature type="region of interest" description="Disordered" evidence="4">
    <location>
        <begin position="477"/>
        <end position="533"/>
    </location>
</feature>
<feature type="compositionally biased region" description="Basic and acidic residues" evidence="4">
    <location>
        <begin position="502"/>
        <end position="533"/>
    </location>
</feature>
<gene>
    <name evidence="6" type="ORF">M8C21_017790</name>
</gene>
<accession>A0AAD5GJG0</accession>
<feature type="compositionally biased region" description="Basic and acidic residues" evidence="4">
    <location>
        <begin position="477"/>
        <end position="493"/>
    </location>
</feature>
<feature type="region of interest" description="Disordered" evidence="4">
    <location>
        <begin position="143"/>
        <end position="166"/>
    </location>
</feature>
<sequence length="533" mass="57913">APPPPPPPPGRNGPGAPPPPPPPSRNGPGAPPPPPPPGARPGVPGPPPPPGGSGGPAPPPPPGPKASNGLQQPTPSSGRFRASGPPSSGKGRGGVGSSIPPKKTSLKPLHWVKVTRAMQGSLWADNQKPEDQSRAPEIDISELESLFSTPSVSDNTNKGGARRGSKINKPEKVQLVDLRRAYNCEIMLTKIKIPLPDMLNAILALDASALDIDQVENLIKFCPTKEEMETLKNYTGNKEMLGKCELFFMELMKVPRVESKLRVFAFTITFTSQVSDLRRNLSAINDATKEVKESAKLRQIMQTILTLGNALNQGTARGSAIGFKLDSLLKLSDTRARNNKMTLMHYLCKLLAEKMPELLDFDKDLVHLEAASKIQLKTLAEEMQAVSKGLEKVEQELTASENDGAISAGFQKALKGFLDTAEAEVRALISLYTEVGRNADSLSQYFGEDPVRCPFEQVTQILAVFAKMFKKARDENEQQAEAEKKRLEKEALKEQSSVNHTSRKDGVDVDSQKDLRNMIRDRSLSIKKRDAGN</sequence>
<feature type="domain" description="FH2" evidence="5">
    <location>
        <begin position="96"/>
        <end position="495"/>
    </location>
</feature>
<feature type="non-terminal residue" evidence="6">
    <location>
        <position position="1"/>
    </location>
</feature>
<proteinExistence type="inferred from homology"/>
<dbReference type="SUPFAM" id="SSF101447">
    <property type="entry name" value="Formin homology 2 domain (FH2 domain)"/>
    <property type="match status" value="1"/>
</dbReference>